<reference evidence="2" key="1">
    <citation type="journal article" date="2020" name="bioRxiv">
        <title>Comparative genomics of Chlamydomonas.</title>
        <authorList>
            <person name="Craig R.J."/>
            <person name="Hasan A.R."/>
            <person name="Ness R.W."/>
            <person name="Keightley P.D."/>
        </authorList>
    </citation>
    <scope>NUCLEOTIDE SEQUENCE</scope>
    <source>
        <strain evidence="2">CCAP 11/173</strain>
    </source>
</reference>
<comment type="caution">
    <text evidence="2">The sequence shown here is derived from an EMBL/GenBank/DDBJ whole genome shotgun (WGS) entry which is preliminary data.</text>
</comment>
<keyword evidence="3" id="KW-1185">Reference proteome</keyword>
<evidence type="ECO:0000313" key="3">
    <source>
        <dbReference type="Proteomes" id="UP000613740"/>
    </source>
</evidence>
<feature type="region of interest" description="Disordered" evidence="1">
    <location>
        <begin position="700"/>
        <end position="736"/>
    </location>
</feature>
<accession>A0A835WN33</accession>
<dbReference type="EMBL" id="JAEHOD010000012">
    <property type="protein sequence ID" value="KAG2449956.1"/>
    <property type="molecule type" value="Genomic_DNA"/>
</dbReference>
<sequence length="1155" mass="119114">MAYRAAPPRPVRLNINGDVPTPFILPWSWYVRQRLYWQLPKVLSVTVTADGQVDDTRYKAVANEDCQFGLRVSFNLTDALDKYTGYHLVKVTKVNQTELHFTLSKYTCPCNDGSGCGGACGRGAGGAAAVAGAPGGGLPARQACRKEPMAELLSRRATPVGVDLAVAVAAVVATGELGPGAAGRGAAGTGPAGSGESTETRAGAVPASGAGAQQEGVAVAPAGGKMSGSQSKEKKGSTEDDSDGEKGGNSASSGSSGSSGSSSRSGSDESDSSGSSSDSDDGGAVSPEPMRNNPFRKEGYCSCPCHVWQEHWPDPDDPRKHQDQQDQERAGRRVNRAAYPRAHARTGHDSDAEDYGADEGDDEDWDMQAESSGRGRKRAGSREPAGGVATGARPARRPRMGLGGGARGGAGAADSAGGGSDSQPYPQRAGSSGGAGARGARGSSGGGAAGSAGGDEGYGHGSQRPPLAEVMQQGNGSQLYARGAGGSQAGKGRPRAQRAPSSDTAGGDGAGEEQLQAAPRGGGKGAAGRGAAVPPRPPLGPSYGLQQLQQQTQQQQQQQQQPRRPAAQPAGPLQHQAALLEQCGLGPAVQQRLGMVQFQAAGLGLGPGAQPPLLGRVVPVQLQRAGGVRPELALVQLVCNGELVPGPFTCPVLWDAGPLPAVQLPDAVQAVPLHFLGWAAQERDPDTLLLLTSTADGPARVAAAPAPAPAPARGPGRPRRGSAGTAPGAAPAPPALAEADGVLTGRSEVGIAGDVLRDYLEHCGGLPRSMVVELDGVVMPEEYPVLLLDGMGHRATEASIQPGPTGEVVLRLHGVPPRLAGLLLTGWGVTEQNNDNVLVLRVSRPPKPPQLPPLDMLLAQPGRLPAQPDAWVGPGPPLDAIAQLSALTMGMTAPPVAAGGPAAGMVRLASSLTPPPSSPPERQLPPIMLAPPENQRPPCRASWEVKALEFFTRLRRGDKIRGDRVPLDARLHRDHLRGGWGLRRLFVERDGYVDICTAAWCVHVAEEAKSAVIENLPPHTRNCYFLSWGLMPGGELVMRVSSKQPPDCVPPNAPNAPSTAAHQEVLAMAAEAAGIAKYYEQLRLLRAAQGRRTPANEEEEQRAGGGAMRVGVKRAKPGVLPRKLVPVEVMLEVAPTFPARLPTAAAGRAGGGGSR</sequence>
<feature type="compositionally biased region" description="Gly residues" evidence="1">
    <location>
        <begin position="431"/>
        <end position="460"/>
    </location>
</feature>
<dbReference type="PANTHER" id="PTHR40903">
    <property type="entry name" value="GLYCINE-RICH CELL WALL STRUCTURAL PROTEIN 1-LIKE"/>
    <property type="match status" value="1"/>
</dbReference>
<name>A0A835WN33_9CHLO</name>
<dbReference type="PANTHER" id="PTHR40903:SF1">
    <property type="entry name" value="HYPHALLY REGULATED CELL WALL PROTEIN 3"/>
    <property type="match status" value="1"/>
</dbReference>
<feature type="compositionally biased region" description="Acidic residues" evidence="1">
    <location>
        <begin position="351"/>
        <end position="367"/>
    </location>
</feature>
<proteinExistence type="predicted"/>
<evidence type="ECO:0000256" key="1">
    <source>
        <dbReference type="SAM" id="MobiDB-lite"/>
    </source>
</evidence>
<feature type="compositionally biased region" description="Basic and acidic residues" evidence="1">
    <location>
        <begin position="308"/>
        <end position="331"/>
    </location>
</feature>
<organism evidence="2 3">
    <name type="scientific">Chlamydomonas schloesseri</name>
    <dbReference type="NCBI Taxonomy" id="2026947"/>
    <lineage>
        <taxon>Eukaryota</taxon>
        <taxon>Viridiplantae</taxon>
        <taxon>Chlorophyta</taxon>
        <taxon>core chlorophytes</taxon>
        <taxon>Chlorophyceae</taxon>
        <taxon>CS clade</taxon>
        <taxon>Chlamydomonadales</taxon>
        <taxon>Chlamydomonadaceae</taxon>
        <taxon>Chlamydomonas</taxon>
    </lineage>
</organism>
<dbReference type="AlphaFoldDB" id="A0A835WN33"/>
<feature type="region of interest" description="Disordered" evidence="1">
    <location>
        <begin position="1090"/>
        <end position="1109"/>
    </location>
</feature>
<feature type="region of interest" description="Disordered" evidence="1">
    <location>
        <begin position="177"/>
        <end position="573"/>
    </location>
</feature>
<feature type="compositionally biased region" description="Gly residues" evidence="1">
    <location>
        <begin position="177"/>
        <end position="193"/>
    </location>
</feature>
<feature type="compositionally biased region" description="Low complexity" evidence="1">
    <location>
        <begin position="713"/>
        <end position="736"/>
    </location>
</feature>
<feature type="compositionally biased region" description="Low complexity" evidence="1">
    <location>
        <begin position="248"/>
        <end position="265"/>
    </location>
</feature>
<dbReference type="Proteomes" id="UP000613740">
    <property type="component" value="Unassembled WGS sequence"/>
</dbReference>
<feature type="compositionally biased region" description="Low complexity" evidence="1">
    <location>
        <begin position="382"/>
        <end position="393"/>
    </location>
</feature>
<dbReference type="OrthoDB" id="545514at2759"/>
<protein>
    <submittedName>
        <fullName evidence="2">Uncharacterized protein</fullName>
    </submittedName>
</protein>
<feature type="compositionally biased region" description="Low complexity" evidence="1">
    <location>
        <begin position="209"/>
        <end position="224"/>
    </location>
</feature>
<feature type="compositionally biased region" description="Low complexity" evidence="1">
    <location>
        <begin position="544"/>
        <end position="573"/>
    </location>
</feature>
<evidence type="ECO:0000313" key="2">
    <source>
        <dbReference type="EMBL" id="KAG2449956.1"/>
    </source>
</evidence>
<gene>
    <name evidence="2" type="ORF">HYH02_000060</name>
</gene>
<feature type="compositionally biased region" description="Gly residues" evidence="1">
    <location>
        <begin position="401"/>
        <end position="420"/>
    </location>
</feature>